<dbReference type="AlphaFoldDB" id="A0A9Q0Y8L9"/>
<reference evidence="6" key="1">
    <citation type="submission" date="2021-10" db="EMBL/GenBank/DDBJ databases">
        <title>Tropical sea cucumber genome reveals ecological adaptation and Cuvierian tubules defense mechanism.</title>
        <authorList>
            <person name="Chen T."/>
        </authorList>
    </citation>
    <scope>NUCLEOTIDE SEQUENCE</scope>
    <source>
        <strain evidence="6">Nanhai2018</strain>
        <tissue evidence="6">Muscle</tissue>
    </source>
</reference>
<dbReference type="InterPro" id="IPR013785">
    <property type="entry name" value="Aldolase_TIM"/>
</dbReference>
<dbReference type="Proteomes" id="UP001152320">
    <property type="component" value="Unassembled WGS sequence"/>
</dbReference>
<keyword evidence="7" id="KW-1185">Reference proteome</keyword>
<comment type="cofactor">
    <cofactor evidence="1">
        <name>FMN</name>
        <dbReference type="ChEBI" id="CHEBI:58210"/>
    </cofactor>
</comment>
<dbReference type="Pfam" id="PF01070">
    <property type="entry name" value="FMN_dh"/>
    <property type="match status" value="1"/>
</dbReference>
<feature type="domain" description="FMN hydroxy acid dehydrogenase" evidence="5">
    <location>
        <begin position="1"/>
        <end position="58"/>
    </location>
</feature>
<sequence length="58" mass="6161">MLKDVSDIELSTTLLGEKISFPVAIAPTGMQRLAHPQGEVATAKGTVQHHNTISFVSS</sequence>
<evidence type="ECO:0000259" key="5">
    <source>
        <dbReference type="PROSITE" id="PS51349"/>
    </source>
</evidence>
<evidence type="ECO:0000256" key="2">
    <source>
        <dbReference type="ARBA" id="ARBA00022630"/>
    </source>
</evidence>
<dbReference type="OrthoDB" id="25826at2759"/>
<gene>
    <name evidence="6" type="ORF">HOLleu_44763</name>
</gene>
<keyword evidence="2" id="KW-0285">Flavoprotein</keyword>
<protein>
    <submittedName>
        <fullName evidence="6">Peroxisomal (S)-2-hydroxy-acid oxidase GLO5</fullName>
    </submittedName>
</protein>
<dbReference type="Gene3D" id="3.20.20.70">
    <property type="entry name" value="Aldolase class I"/>
    <property type="match status" value="1"/>
</dbReference>
<dbReference type="InterPro" id="IPR037396">
    <property type="entry name" value="FMN_HAD"/>
</dbReference>
<evidence type="ECO:0000256" key="4">
    <source>
        <dbReference type="ARBA" id="ARBA00023002"/>
    </source>
</evidence>
<dbReference type="PANTHER" id="PTHR10578">
    <property type="entry name" value="S -2-HYDROXY-ACID OXIDASE-RELATED"/>
    <property type="match status" value="1"/>
</dbReference>
<accession>A0A9Q0Y8L9</accession>
<dbReference type="SUPFAM" id="SSF51395">
    <property type="entry name" value="FMN-linked oxidoreductases"/>
    <property type="match status" value="1"/>
</dbReference>
<organism evidence="6 7">
    <name type="scientific">Holothuria leucospilota</name>
    <name type="common">Black long sea cucumber</name>
    <name type="synonym">Mertensiothuria leucospilota</name>
    <dbReference type="NCBI Taxonomy" id="206669"/>
    <lineage>
        <taxon>Eukaryota</taxon>
        <taxon>Metazoa</taxon>
        <taxon>Echinodermata</taxon>
        <taxon>Eleutherozoa</taxon>
        <taxon>Echinozoa</taxon>
        <taxon>Holothuroidea</taxon>
        <taxon>Aspidochirotacea</taxon>
        <taxon>Aspidochirotida</taxon>
        <taxon>Holothuriidae</taxon>
        <taxon>Holothuria</taxon>
    </lineage>
</organism>
<dbReference type="PANTHER" id="PTHR10578:SF107">
    <property type="entry name" value="2-HYDROXYACID OXIDASE 1"/>
    <property type="match status" value="1"/>
</dbReference>
<keyword evidence="4" id="KW-0560">Oxidoreductase</keyword>
<dbReference type="InterPro" id="IPR000262">
    <property type="entry name" value="FMN-dep_DH"/>
</dbReference>
<evidence type="ECO:0000256" key="1">
    <source>
        <dbReference type="ARBA" id="ARBA00001917"/>
    </source>
</evidence>
<keyword evidence="3" id="KW-0288">FMN</keyword>
<dbReference type="EMBL" id="JAIZAY010001205">
    <property type="protein sequence ID" value="KAJ8017663.1"/>
    <property type="molecule type" value="Genomic_DNA"/>
</dbReference>
<evidence type="ECO:0000256" key="3">
    <source>
        <dbReference type="ARBA" id="ARBA00022643"/>
    </source>
</evidence>
<proteinExistence type="predicted"/>
<evidence type="ECO:0000313" key="6">
    <source>
        <dbReference type="EMBL" id="KAJ8017663.1"/>
    </source>
</evidence>
<dbReference type="GO" id="GO:0016491">
    <property type="term" value="F:oxidoreductase activity"/>
    <property type="evidence" value="ECO:0007669"/>
    <property type="project" value="UniProtKB-KW"/>
</dbReference>
<dbReference type="PROSITE" id="PS51349">
    <property type="entry name" value="FMN_HYDROXY_ACID_DH_2"/>
    <property type="match status" value="1"/>
</dbReference>
<comment type="caution">
    <text evidence="6">The sequence shown here is derived from an EMBL/GenBank/DDBJ whole genome shotgun (WGS) entry which is preliminary data.</text>
</comment>
<name>A0A9Q0Y8L9_HOLLE</name>
<evidence type="ECO:0000313" key="7">
    <source>
        <dbReference type="Proteomes" id="UP001152320"/>
    </source>
</evidence>